<dbReference type="AlphaFoldDB" id="A0A5C8Z525"/>
<name>A0A5C8Z525_9ACTN</name>
<keyword evidence="3" id="KW-1185">Reference proteome</keyword>
<evidence type="ECO:0000313" key="3">
    <source>
        <dbReference type="Proteomes" id="UP000321234"/>
    </source>
</evidence>
<feature type="compositionally biased region" description="Polar residues" evidence="1">
    <location>
        <begin position="107"/>
        <end position="119"/>
    </location>
</feature>
<dbReference type="OrthoDB" id="9797595at2"/>
<protein>
    <recommendedName>
        <fullName evidence="4">Carbon monoxide dehydrogenase subunit G</fullName>
    </recommendedName>
</protein>
<dbReference type="Proteomes" id="UP000321234">
    <property type="component" value="Unassembled WGS sequence"/>
</dbReference>
<reference evidence="2 3" key="1">
    <citation type="submission" date="2019-07" db="EMBL/GenBank/DDBJ databases">
        <title>Quadrisphaera sp. strain DD2A genome sequencing and assembly.</title>
        <authorList>
            <person name="Kim I."/>
        </authorList>
    </citation>
    <scope>NUCLEOTIDE SEQUENCE [LARGE SCALE GENOMIC DNA]</scope>
    <source>
        <strain evidence="2 3">DD2A</strain>
    </source>
</reference>
<dbReference type="InterPro" id="IPR023393">
    <property type="entry name" value="START-like_dom_sf"/>
</dbReference>
<dbReference type="Gene3D" id="3.30.530.20">
    <property type="match status" value="1"/>
</dbReference>
<accession>A0A5C8Z525</accession>
<gene>
    <name evidence="2" type="ORF">FMM08_18315</name>
</gene>
<evidence type="ECO:0008006" key="4">
    <source>
        <dbReference type="Google" id="ProtNLM"/>
    </source>
</evidence>
<comment type="caution">
    <text evidence="2">The sequence shown here is derived from an EMBL/GenBank/DDBJ whole genome shotgun (WGS) entry which is preliminary data.</text>
</comment>
<evidence type="ECO:0000256" key="1">
    <source>
        <dbReference type="SAM" id="MobiDB-lite"/>
    </source>
</evidence>
<dbReference type="SUPFAM" id="SSF55961">
    <property type="entry name" value="Bet v1-like"/>
    <property type="match status" value="1"/>
</dbReference>
<dbReference type="RefSeq" id="WP_147927829.1">
    <property type="nucleotide sequence ID" value="NZ_VKAC01000012.1"/>
</dbReference>
<dbReference type="EMBL" id="VKAC01000012">
    <property type="protein sequence ID" value="TXR52707.1"/>
    <property type="molecule type" value="Genomic_DNA"/>
</dbReference>
<sequence>MTHSDHGRLVGAARAVLEHLPGRSSESARPVQQTVTMTAPAVDVLTALEDPATLSRLLGELGSVEPHGGGQRWSLAAGEGHGGLAWDTALTRRADGLRYEGGVSGADGSTGSIDVSTSPAPRDHGVEVRLVLDLPLPRLAAGAAAFTLLYRLRALLVSGELPTLRPQPTTRDERG</sequence>
<proteinExistence type="predicted"/>
<feature type="region of interest" description="Disordered" evidence="1">
    <location>
        <begin position="101"/>
        <end position="120"/>
    </location>
</feature>
<organism evidence="2 3">
    <name type="scientific">Quadrisphaera setariae</name>
    <dbReference type="NCBI Taxonomy" id="2593304"/>
    <lineage>
        <taxon>Bacteria</taxon>
        <taxon>Bacillati</taxon>
        <taxon>Actinomycetota</taxon>
        <taxon>Actinomycetes</taxon>
        <taxon>Kineosporiales</taxon>
        <taxon>Kineosporiaceae</taxon>
        <taxon>Quadrisphaera</taxon>
    </lineage>
</organism>
<evidence type="ECO:0000313" key="2">
    <source>
        <dbReference type="EMBL" id="TXR52707.1"/>
    </source>
</evidence>